<evidence type="ECO:0000313" key="2">
    <source>
        <dbReference type="EMBL" id="SMD24629.1"/>
    </source>
</evidence>
<keyword evidence="3" id="KW-1185">Reference proteome</keyword>
<proteinExistence type="predicted"/>
<dbReference type="AlphaFoldDB" id="A0A1W2FRM6"/>
<accession>A0A1W2FRM6</accession>
<evidence type="ECO:0008006" key="4">
    <source>
        <dbReference type="Google" id="ProtNLM"/>
    </source>
</evidence>
<name>A0A1W2FRM6_9PSEU</name>
<sequence>MRRRACGLVSRCPRRDRRTGRRLSDRPRRSLTFPGVGYVAQRAQCGQEMRHLGNAVRRRQGTPQVVQLIKDTGRAERGRHLAEVRCPRLQRVAAPGARGCRQWGLGDLRVPGGIRTSIVRNGLFAAGENRDAVIRGFEKRVARTDPGEAAAIVLRGAKRRRARIFVGTDARLVAVLARLVGGHYQDLVPAVGRLLERKRGRRRSSAWPPPRESSPAERR</sequence>
<dbReference type="Proteomes" id="UP000192840">
    <property type="component" value="Unassembled WGS sequence"/>
</dbReference>
<dbReference type="EMBL" id="FWYC01000022">
    <property type="protein sequence ID" value="SMD24629.1"/>
    <property type="molecule type" value="Genomic_DNA"/>
</dbReference>
<organism evidence="2 3">
    <name type="scientific">Lentzea albidocapillata</name>
    <dbReference type="NCBI Taxonomy" id="40571"/>
    <lineage>
        <taxon>Bacteria</taxon>
        <taxon>Bacillati</taxon>
        <taxon>Actinomycetota</taxon>
        <taxon>Actinomycetes</taxon>
        <taxon>Pseudonocardiales</taxon>
        <taxon>Pseudonocardiaceae</taxon>
        <taxon>Lentzea</taxon>
    </lineage>
</organism>
<gene>
    <name evidence="2" type="ORF">SAMN05660733_07770</name>
</gene>
<protein>
    <recommendedName>
        <fullName evidence="4">Short chain dehydrogenase</fullName>
    </recommendedName>
</protein>
<evidence type="ECO:0000313" key="3">
    <source>
        <dbReference type="Proteomes" id="UP000192840"/>
    </source>
</evidence>
<evidence type="ECO:0000256" key="1">
    <source>
        <dbReference type="SAM" id="MobiDB-lite"/>
    </source>
</evidence>
<reference evidence="3" key="1">
    <citation type="submission" date="2017-04" db="EMBL/GenBank/DDBJ databases">
        <authorList>
            <person name="Varghese N."/>
            <person name="Submissions S."/>
        </authorList>
    </citation>
    <scope>NUCLEOTIDE SEQUENCE [LARGE SCALE GENOMIC DNA]</scope>
    <source>
        <strain evidence="3">DSM 44073</strain>
    </source>
</reference>
<feature type="region of interest" description="Disordered" evidence="1">
    <location>
        <begin position="199"/>
        <end position="219"/>
    </location>
</feature>
<dbReference type="STRING" id="40571.SAMN05660733_07770"/>